<accession>C1GRG3</accession>
<feature type="compositionally biased region" description="Basic and acidic residues" evidence="1">
    <location>
        <begin position="1"/>
        <end position="17"/>
    </location>
</feature>
<proteinExistence type="predicted"/>
<dbReference type="OMA" id="HEGSYIY"/>
<sequence>MSESPPIKERPPSREDGLITPEVGPPFSNLLPIKPFLWNRCISLVGLPVFKCYKFLALTDHSETHSLTSSVTDYPIVHGRRYHRYHEGSYIYPNDEDELDRQDLQYQMLKLVNQGRIYFAPLVNPKHILDIGTGSGIWVIEMALKFPGAQLVGTDLSPVQPTQVPENVHFYVDDAEEPDWLWPENHFDYIHTSMLLGSLHSFSQLLHTAYRYLKPGGYIECHDYDIAIRCDDGSVPPEHPEGKGPYAFQNWITLHMKSTSKMMNPPRPVRSAHQISAWMREAGYVDVHERITKVPVTDWARDPRLKKIGTWNQMNWMMGLSGFSYNPFGARGLGWTKDQIEVFLVDVRKSLYDRSYHIYNNFHVITARKPYQSKRSNRSGR</sequence>
<reference evidence="2 3" key="1">
    <citation type="journal article" date="2011" name="PLoS Genet.">
        <title>Comparative genomic analysis of human fungal pathogens causing paracoccidioidomycosis.</title>
        <authorList>
            <person name="Desjardins C.A."/>
            <person name="Champion M.D."/>
            <person name="Holder J.W."/>
            <person name="Muszewska A."/>
            <person name="Goldberg J."/>
            <person name="Bailao A.M."/>
            <person name="Brigido M.M."/>
            <person name="Ferreira M.E."/>
            <person name="Garcia A.M."/>
            <person name="Grynberg M."/>
            <person name="Gujja S."/>
            <person name="Heiman D.I."/>
            <person name="Henn M.R."/>
            <person name="Kodira C.D."/>
            <person name="Leon-Narvaez H."/>
            <person name="Longo L.V."/>
            <person name="Ma L.J."/>
            <person name="Malavazi I."/>
            <person name="Matsuo A.L."/>
            <person name="Morais F.V."/>
            <person name="Pereira M."/>
            <person name="Rodriguez-Brito S."/>
            <person name="Sakthikumar S."/>
            <person name="Salem-Izacc S.M."/>
            <person name="Sykes S.M."/>
            <person name="Teixeira M.M."/>
            <person name="Vallejo M.C."/>
            <person name="Walter M.E."/>
            <person name="Yandava C."/>
            <person name="Young S."/>
            <person name="Zeng Q."/>
            <person name="Zucker J."/>
            <person name="Felipe M.S."/>
            <person name="Goldman G.H."/>
            <person name="Haas B.J."/>
            <person name="McEwen J.G."/>
            <person name="Nino-Vega G."/>
            <person name="Puccia R."/>
            <person name="San-Blas G."/>
            <person name="Soares C.M."/>
            <person name="Birren B.W."/>
            <person name="Cuomo C.A."/>
        </authorList>
    </citation>
    <scope>NUCLEOTIDE SEQUENCE [LARGE SCALE GENOMIC DNA]</scope>
    <source>
        <strain evidence="3">ATCC MYA-826 / Pb01</strain>
    </source>
</reference>
<dbReference type="eggNOG" id="ENOG502QR9E">
    <property type="taxonomic scope" value="Eukaryota"/>
</dbReference>
<dbReference type="EMBL" id="KN293993">
    <property type="protein sequence ID" value="EEH38187.1"/>
    <property type="molecule type" value="Genomic_DNA"/>
</dbReference>
<name>C1GRG3_PARBA</name>
<dbReference type="CDD" id="cd02440">
    <property type="entry name" value="AdoMet_MTases"/>
    <property type="match status" value="1"/>
</dbReference>
<protein>
    <recommendedName>
        <fullName evidence="4">TAM domain methyltransferase</fullName>
    </recommendedName>
</protein>
<dbReference type="GO" id="GO:0008168">
    <property type="term" value="F:methyltransferase activity"/>
    <property type="evidence" value="ECO:0007669"/>
    <property type="project" value="TreeGrafter"/>
</dbReference>
<dbReference type="RefSeq" id="XP_002797249.1">
    <property type="nucleotide sequence ID" value="XM_002797203.1"/>
</dbReference>
<organism evidence="2 3">
    <name type="scientific">Paracoccidioides lutzii (strain ATCC MYA-826 / Pb01)</name>
    <name type="common">Paracoccidioides brasiliensis</name>
    <dbReference type="NCBI Taxonomy" id="502779"/>
    <lineage>
        <taxon>Eukaryota</taxon>
        <taxon>Fungi</taxon>
        <taxon>Dikarya</taxon>
        <taxon>Ascomycota</taxon>
        <taxon>Pezizomycotina</taxon>
        <taxon>Eurotiomycetes</taxon>
        <taxon>Eurotiomycetidae</taxon>
        <taxon>Onygenales</taxon>
        <taxon>Ajellomycetaceae</taxon>
        <taxon>Paracoccidioides</taxon>
    </lineage>
</organism>
<dbReference type="HOGENOM" id="CLU_010595_1_1_1"/>
<evidence type="ECO:0008006" key="4">
    <source>
        <dbReference type="Google" id="ProtNLM"/>
    </source>
</evidence>
<dbReference type="InterPro" id="IPR029063">
    <property type="entry name" value="SAM-dependent_MTases_sf"/>
</dbReference>
<keyword evidence="3" id="KW-1185">Reference proteome</keyword>
<dbReference type="OrthoDB" id="2013972at2759"/>
<feature type="region of interest" description="Disordered" evidence="1">
    <location>
        <begin position="1"/>
        <end position="21"/>
    </location>
</feature>
<dbReference type="SUPFAM" id="SSF53335">
    <property type="entry name" value="S-adenosyl-L-methionine-dependent methyltransferases"/>
    <property type="match status" value="1"/>
</dbReference>
<dbReference type="Pfam" id="PF13489">
    <property type="entry name" value="Methyltransf_23"/>
    <property type="match status" value="1"/>
</dbReference>
<dbReference type="Gene3D" id="3.40.50.150">
    <property type="entry name" value="Vaccinia Virus protein VP39"/>
    <property type="match status" value="1"/>
</dbReference>
<gene>
    <name evidence="2" type="ORF">PAAG_01108</name>
</gene>
<dbReference type="GeneID" id="9100542"/>
<evidence type="ECO:0000313" key="2">
    <source>
        <dbReference type="EMBL" id="EEH38187.1"/>
    </source>
</evidence>
<dbReference type="KEGG" id="pbl:PAAG_01108"/>
<evidence type="ECO:0000256" key="1">
    <source>
        <dbReference type="SAM" id="MobiDB-lite"/>
    </source>
</evidence>
<dbReference type="Proteomes" id="UP000002059">
    <property type="component" value="Partially assembled WGS sequence"/>
</dbReference>
<evidence type="ECO:0000313" key="3">
    <source>
        <dbReference type="Proteomes" id="UP000002059"/>
    </source>
</evidence>
<dbReference type="VEuPathDB" id="FungiDB:PAAG_01108"/>
<dbReference type="PANTHER" id="PTHR43591">
    <property type="entry name" value="METHYLTRANSFERASE"/>
    <property type="match status" value="1"/>
</dbReference>
<dbReference type="AlphaFoldDB" id="C1GRG3"/>
<dbReference type="PANTHER" id="PTHR43591:SF10">
    <property type="entry name" value="ABC TRANSMEMBRANE TYPE-1 DOMAIN-CONTAINING PROTEIN-RELATED"/>
    <property type="match status" value="1"/>
</dbReference>